<proteinExistence type="predicted"/>
<gene>
    <name evidence="1" type="ORF">URODEC1_LOCUS63995</name>
</gene>
<reference evidence="1" key="1">
    <citation type="submission" date="2024-10" db="EMBL/GenBank/DDBJ databases">
        <authorList>
            <person name="Ryan C."/>
        </authorList>
    </citation>
    <scope>NUCLEOTIDE SEQUENCE [LARGE SCALE GENOMIC DNA]</scope>
</reference>
<evidence type="ECO:0000313" key="1">
    <source>
        <dbReference type="EMBL" id="CAL4998789.1"/>
    </source>
</evidence>
<accession>A0ABC9BFV8</accession>
<keyword evidence="2" id="KW-1185">Reference proteome</keyword>
<organism evidence="1 2">
    <name type="scientific">Urochloa decumbens</name>
    <dbReference type="NCBI Taxonomy" id="240449"/>
    <lineage>
        <taxon>Eukaryota</taxon>
        <taxon>Viridiplantae</taxon>
        <taxon>Streptophyta</taxon>
        <taxon>Embryophyta</taxon>
        <taxon>Tracheophyta</taxon>
        <taxon>Spermatophyta</taxon>
        <taxon>Magnoliopsida</taxon>
        <taxon>Liliopsida</taxon>
        <taxon>Poales</taxon>
        <taxon>Poaceae</taxon>
        <taxon>PACMAD clade</taxon>
        <taxon>Panicoideae</taxon>
        <taxon>Panicodae</taxon>
        <taxon>Paniceae</taxon>
        <taxon>Melinidinae</taxon>
        <taxon>Urochloa</taxon>
    </lineage>
</organism>
<dbReference type="AlphaFoldDB" id="A0ABC9BFV8"/>
<name>A0ABC9BFV8_9POAL</name>
<sequence length="237" mass="26338">MAKLAIKPLDSADGYLRWNESVLLGLNTAGVAHVLSDDPPPALALAPAPPATTALIRQPRSSGRARKKWYLGLQSSRLPPPLILASLQRATDTVCRGHILGTLSDRLLPVYVRHATARVLWQAVARTYEPDYYSWELMFEELEFGDDETLRERVAHVEALAIAKSRFPEPCYESVAYYVCTKLPEVAKDAITEGYGTSMAGLWRSALEMERICNDNDLQASRGTTMARQDKVQHPVC</sequence>
<dbReference type="Proteomes" id="UP001497457">
    <property type="component" value="Chromosome 25rd"/>
</dbReference>
<dbReference type="EMBL" id="OZ075135">
    <property type="protein sequence ID" value="CAL4998789.1"/>
    <property type="molecule type" value="Genomic_DNA"/>
</dbReference>
<evidence type="ECO:0000313" key="2">
    <source>
        <dbReference type="Proteomes" id="UP001497457"/>
    </source>
</evidence>
<protein>
    <submittedName>
        <fullName evidence="1">Uncharacterized protein</fullName>
    </submittedName>
</protein>